<dbReference type="WBParaSite" id="TTAC_0000357301-mRNA-1">
    <property type="protein sequence ID" value="TTAC_0000357301-mRNA-1"/>
    <property type="gene ID" value="TTAC_0000357301"/>
</dbReference>
<dbReference type="EMBL" id="UYWX01002636">
    <property type="protein sequence ID" value="VDM22870.1"/>
    <property type="molecule type" value="Genomic_DNA"/>
</dbReference>
<protein>
    <submittedName>
        <fullName evidence="4">PDZ domain-containing protein</fullName>
    </submittedName>
</protein>
<dbReference type="Gene3D" id="2.30.42.10">
    <property type="match status" value="1"/>
</dbReference>
<dbReference type="CDD" id="cd00136">
    <property type="entry name" value="PDZ_canonical"/>
    <property type="match status" value="1"/>
</dbReference>
<dbReference type="InterPro" id="IPR001478">
    <property type="entry name" value="PDZ"/>
</dbReference>
<evidence type="ECO:0000313" key="3">
    <source>
        <dbReference type="Proteomes" id="UP000274429"/>
    </source>
</evidence>
<dbReference type="PROSITE" id="PS50106">
    <property type="entry name" value="PDZ"/>
    <property type="match status" value="1"/>
</dbReference>
<organism evidence="4">
    <name type="scientific">Hydatigena taeniaeformis</name>
    <name type="common">Feline tapeworm</name>
    <name type="synonym">Taenia taeniaeformis</name>
    <dbReference type="NCBI Taxonomy" id="6205"/>
    <lineage>
        <taxon>Eukaryota</taxon>
        <taxon>Metazoa</taxon>
        <taxon>Spiralia</taxon>
        <taxon>Lophotrochozoa</taxon>
        <taxon>Platyhelminthes</taxon>
        <taxon>Cestoda</taxon>
        <taxon>Eucestoda</taxon>
        <taxon>Cyclophyllidea</taxon>
        <taxon>Taeniidae</taxon>
        <taxon>Hydatigera</taxon>
    </lineage>
</organism>
<proteinExistence type="predicted"/>
<dbReference type="SMART" id="SM00228">
    <property type="entry name" value="PDZ"/>
    <property type="match status" value="1"/>
</dbReference>
<reference evidence="4" key="1">
    <citation type="submission" date="2017-02" db="UniProtKB">
        <authorList>
            <consortium name="WormBaseParasite"/>
        </authorList>
    </citation>
    <scope>IDENTIFICATION</scope>
</reference>
<accession>A0A0R3WS33</accession>
<reference evidence="2 3" key="2">
    <citation type="submission" date="2018-11" db="EMBL/GenBank/DDBJ databases">
        <authorList>
            <consortium name="Pathogen Informatics"/>
        </authorList>
    </citation>
    <scope>NUCLEOTIDE SEQUENCE [LARGE SCALE GENOMIC DNA]</scope>
</reference>
<evidence type="ECO:0000313" key="2">
    <source>
        <dbReference type="EMBL" id="VDM22870.1"/>
    </source>
</evidence>
<dbReference type="SUPFAM" id="SSF50156">
    <property type="entry name" value="PDZ domain-like"/>
    <property type="match status" value="1"/>
</dbReference>
<feature type="domain" description="PDZ" evidence="1">
    <location>
        <begin position="68"/>
        <end position="115"/>
    </location>
</feature>
<gene>
    <name evidence="2" type="ORF">TTAC_LOCUS3558</name>
</gene>
<evidence type="ECO:0000313" key="4">
    <source>
        <dbReference type="WBParaSite" id="TTAC_0000357301-mRNA-1"/>
    </source>
</evidence>
<dbReference type="Pfam" id="PF00595">
    <property type="entry name" value="PDZ"/>
    <property type="match status" value="1"/>
</dbReference>
<name>A0A0R3WS33_HYDTA</name>
<evidence type="ECO:0000259" key="1">
    <source>
        <dbReference type="PROSITE" id="PS50106"/>
    </source>
</evidence>
<dbReference type="AlphaFoldDB" id="A0A0R3WS33"/>
<dbReference type="Proteomes" id="UP000274429">
    <property type="component" value="Unassembled WGS sequence"/>
</dbReference>
<keyword evidence="3" id="KW-1185">Reference proteome</keyword>
<dbReference type="OrthoDB" id="6288864at2759"/>
<dbReference type="InterPro" id="IPR036034">
    <property type="entry name" value="PDZ_sf"/>
</dbReference>
<sequence>MPTALSSTSAKSRDVVNIVIPRGPIGFEFSIKSNEIIFEFSDLIWDQFRLSALRLVVIDLPLPLGPHIVISKVREGGTAELAGLKCGSILQAVNRQPIDGLSFLQVSNMIRRTSGFTAELSVIEPDEVSAVSGNGDSLVPSSTSSSRCSIDGVVLRNSHSNPSATSLNCSISSSAVSVSCAFPNRQKFLQSSKHCNAVTCNL</sequence>
<dbReference type="STRING" id="6205.A0A0R3WS33"/>